<feature type="transmembrane region" description="Helical" evidence="1">
    <location>
        <begin position="12"/>
        <end position="32"/>
    </location>
</feature>
<dbReference type="RefSeq" id="WP_281093793.1">
    <property type="nucleotide sequence ID" value="NZ_JARYZI010000004.1"/>
</dbReference>
<evidence type="ECO:0000313" key="3">
    <source>
        <dbReference type="Proteomes" id="UP001158045"/>
    </source>
</evidence>
<comment type="caution">
    <text evidence="2">The sequence shown here is derived from an EMBL/GenBank/DDBJ whole genome shotgun (WGS) entry which is preliminary data.</text>
</comment>
<proteinExistence type="predicted"/>
<feature type="transmembrane region" description="Helical" evidence="1">
    <location>
        <begin position="111"/>
        <end position="131"/>
    </location>
</feature>
<protein>
    <recommendedName>
        <fullName evidence="4">DUF4306 domain-containing protein</fullName>
    </recommendedName>
</protein>
<evidence type="ECO:0000313" key="2">
    <source>
        <dbReference type="EMBL" id="MDH8677964.1"/>
    </source>
</evidence>
<evidence type="ECO:0008006" key="4">
    <source>
        <dbReference type="Google" id="ProtNLM"/>
    </source>
</evidence>
<dbReference type="Proteomes" id="UP001158045">
    <property type="component" value="Unassembled WGS sequence"/>
</dbReference>
<keyword evidence="1" id="KW-0472">Membrane</keyword>
<keyword evidence="1" id="KW-1133">Transmembrane helix</keyword>
<accession>A0ABT6NC16</accession>
<evidence type="ECO:0000256" key="1">
    <source>
        <dbReference type="SAM" id="Phobius"/>
    </source>
</evidence>
<keyword evidence="1" id="KW-0812">Transmembrane</keyword>
<reference evidence="2 3" key="1">
    <citation type="submission" date="2023-04" db="EMBL/GenBank/DDBJ databases">
        <title>Fusibacter bizertensis strain WBS, isolated from littoral bottom sediments of the Arctic seas - biochemical and genomic analysis.</title>
        <authorList>
            <person name="Brioukhanov A.L."/>
        </authorList>
    </citation>
    <scope>NUCLEOTIDE SEQUENCE [LARGE SCALE GENOMIC DNA]</scope>
    <source>
        <strain evidence="2 3">WBS</strain>
    </source>
</reference>
<dbReference type="EMBL" id="JARYZI010000004">
    <property type="protein sequence ID" value="MDH8677964.1"/>
    <property type="molecule type" value="Genomic_DNA"/>
</dbReference>
<sequence length="168" mass="18999">MTLMKQLNKYKQTILMTLSLILIIGFFIPWVVDNPSNETFAKSDISMSGYKIFTGYHELASTFKPLVEALGYPKIAFLLNLGYVLILLPFSSLVALVFNGLRLKHALVANWVVYITHTIILFSTFLVIVLFKDLRILFYSLLSFTAGFYLVLVVAILGIAVLILTRKK</sequence>
<feature type="transmembrane region" description="Helical" evidence="1">
    <location>
        <begin position="137"/>
        <end position="164"/>
    </location>
</feature>
<keyword evidence="3" id="KW-1185">Reference proteome</keyword>
<feature type="transmembrane region" description="Helical" evidence="1">
    <location>
        <begin position="75"/>
        <end position="99"/>
    </location>
</feature>
<organism evidence="2 3">
    <name type="scientific">Fusibacter bizertensis</name>
    <dbReference type="NCBI Taxonomy" id="1488331"/>
    <lineage>
        <taxon>Bacteria</taxon>
        <taxon>Bacillati</taxon>
        <taxon>Bacillota</taxon>
        <taxon>Clostridia</taxon>
        <taxon>Eubacteriales</taxon>
        <taxon>Eubacteriales Family XII. Incertae Sedis</taxon>
        <taxon>Fusibacter</taxon>
    </lineage>
</organism>
<gene>
    <name evidence="2" type="ORF">QE109_07380</name>
</gene>
<name>A0ABT6NC16_9FIRM</name>